<dbReference type="Pfam" id="PF01261">
    <property type="entry name" value="AP_endonuc_2"/>
    <property type="match status" value="1"/>
</dbReference>
<dbReference type="PANTHER" id="PTHR12110">
    <property type="entry name" value="HYDROXYPYRUVATE ISOMERASE"/>
    <property type="match status" value="1"/>
</dbReference>
<accession>A0A0F9WFC4</accession>
<dbReference type="PANTHER" id="PTHR12110:SF53">
    <property type="entry name" value="BLR5974 PROTEIN"/>
    <property type="match status" value="1"/>
</dbReference>
<evidence type="ECO:0000313" key="2">
    <source>
        <dbReference type="EMBL" id="KKO11193.1"/>
    </source>
</evidence>
<sequence>MKVSIATYAYHGLLEQGLMDIFGCLESVRFRHDLRAVDIWNGFTPDEQAFDPAFQANVRRSLDERELVHANYCVDGCHVWWPAADERAHARKVAMRQLQAGVAMGARTVRIDAGGKGTQWSDEQFDTIAATMREFAQFAHDNGIKAGPESHWGPELVPDNMERLAKAVDHPGFGILIHLGHWEGVSSDEGDRRLAPWCMHTHVDAQTTETRLADAIAILQKAGYDGYWGVEHHTGRNEYAEVAYQVAAVQRALADIACDEPLREPKLREPGGMPDHI</sequence>
<proteinExistence type="predicted"/>
<dbReference type="InterPro" id="IPR036237">
    <property type="entry name" value="Xyl_isomerase-like_sf"/>
</dbReference>
<evidence type="ECO:0000259" key="1">
    <source>
        <dbReference type="Pfam" id="PF01261"/>
    </source>
</evidence>
<dbReference type="InterPro" id="IPR050312">
    <property type="entry name" value="IolE/XylAMocC-like"/>
</dbReference>
<dbReference type="SUPFAM" id="SSF51658">
    <property type="entry name" value="Xylose isomerase-like"/>
    <property type="match status" value="1"/>
</dbReference>
<organism evidence="2">
    <name type="scientific">marine sediment metagenome</name>
    <dbReference type="NCBI Taxonomy" id="412755"/>
    <lineage>
        <taxon>unclassified sequences</taxon>
        <taxon>metagenomes</taxon>
        <taxon>ecological metagenomes</taxon>
    </lineage>
</organism>
<dbReference type="AlphaFoldDB" id="A0A0F9WFC4"/>
<name>A0A0F9WFC4_9ZZZZ</name>
<feature type="domain" description="Xylose isomerase-like TIM barrel" evidence="1">
    <location>
        <begin position="46"/>
        <end position="236"/>
    </location>
</feature>
<comment type="caution">
    <text evidence="2">The sequence shown here is derived from an EMBL/GenBank/DDBJ whole genome shotgun (WGS) entry which is preliminary data.</text>
</comment>
<dbReference type="EMBL" id="LAZR01000003">
    <property type="protein sequence ID" value="KKO11193.1"/>
    <property type="molecule type" value="Genomic_DNA"/>
</dbReference>
<dbReference type="InterPro" id="IPR013022">
    <property type="entry name" value="Xyl_isomerase-like_TIM-brl"/>
</dbReference>
<dbReference type="Gene3D" id="3.20.20.150">
    <property type="entry name" value="Divalent-metal-dependent TIM barrel enzymes"/>
    <property type="match status" value="1"/>
</dbReference>
<protein>
    <recommendedName>
        <fullName evidence="1">Xylose isomerase-like TIM barrel domain-containing protein</fullName>
    </recommendedName>
</protein>
<reference evidence="2" key="1">
    <citation type="journal article" date="2015" name="Nature">
        <title>Complex archaea that bridge the gap between prokaryotes and eukaryotes.</title>
        <authorList>
            <person name="Spang A."/>
            <person name="Saw J.H."/>
            <person name="Jorgensen S.L."/>
            <person name="Zaremba-Niedzwiedzka K."/>
            <person name="Martijn J."/>
            <person name="Lind A.E."/>
            <person name="van Eijk R."/>
            <person name="Schleper C."/>
            <person name="Guy L."/>
            <person name="Ettema T.J."/>
        </authorList>
    </citation>
    <scope>NUCLEOTIDE SEQUENCE</scope>
</reference>
<gene>
    <name evidence="2" type="ORF">LCGC14_0016690</name>
</gene>